<dbReference type="OrthoDB" id="9807384at2"/>
<keyword evidence="3" id="KW-1185">Reference proteome</keyword>
<evidence type="ECO:0008006" key="4">
    <source>
        <dbReference type="Google" id="ProtNLM"/>
    </source>
</evidence>
<accession>A0A5B8UMG6</accession>
<evidence type="ECO:0000256" key="1">
    <source>
        <dbReference type="SAM" id="Phobius"/>
    </source>
</evidence>
<protein>
    <recommendedName>
        <fullName evidence="4">Protein BatD</fullName>
    </recommendedName>
</protein>
<dbReference type="Proteomes" id="UP000321204">
    <property type="component" value="Chromosome"/>
</dbReference>
<keyword evidence="1" id="KW-1133">Transmembrane helix</keyword>
<feature type="transmembrane region" description="Helical" evidence="1">
    <location>
        <begin position="109"/>
        <end position="127"/>
    </location>
</feature>
<reference evidence="2 3" key="1">
    <citation type="journal article" date="2015" name="Int. J. Syst. Evol. Microbiol.">
        <title>Flavisolibacter ginsenosidimutans sp. nov., with ginsenoside-converting activity isolated from soil used for cultivating ginseng.</title>
        <authorList>
            <person name="Zhao Y."/>
            <person name="Liu Q."/>
            <person name="Kang M.S."/>
            <person name="Jin F."/>
            <person name="Yu H."/>
            <person name="Im W.T."/>
        </authorList>
    </citation>
    <scope>NUCLEOTIDE SEQUENCE [LARGE SCALE GENOMIC DNA]</scope>
    <source>
        <strain evidence="2 3">Gsoil 636</strain>
    </source>
</reference>
<evidence type="ECO:0000313" key="3">
    <source>
        <dbReference type="Proteomes" id="UP000321204"/>
    </source>
</evidence>
<dbReference type="KEGG" id="fgg:FSB75_16270"/>
<dbReference type="AlphaFoldDB" id="A0A5B8UMG6"/>
<name>A0A5B8UMG6_9BACT</name>
<dbReference type="EMBL" id="CP042433">
    <property type="protein sequence ID" value="QEC57389.1"/>
    <property type="molecule type" value="Genomic_DNA"/>
</dbReference>
<sequence>MKIETLLGTNERRVHLDSIFSPDSLPHFEVLDRGKIDTSRVAEGVYLKQTVTITSWDSGSWTLPTVNRAGKSLQPTTIEVSYTSPWDPKQPYHDIKGIIPVKDPGRSTWWWYVVGIVVLIALFMLFFPPGKKKEETTIDSGAYKKALQQLEKLQKENLASTNVKQYYTELINIFRAYLKGAKGIQSFSKTTDDLSIQLQSLKMSQTGYNNLVQTLRLSDLVKFAQYKPDSSANSEAFNVIKESITAIEQHAV</sequence>
<keyword evidence="1" id="KW-0472">Membrane</keyword>
<proteinExistence type="predicted"/>
<organism evidence="2 3">
    <name type="scientific">Flavisolibacter ginsenosidimutans</name>
    <dbReference type="NCBI Taxonomy" id="661481"/>
    <lineage>
        <taxon>Bacteria</taxon>
        <taxon>Pseudomonadati</taxon>
        <taxon>Bacteroidota</taxon>
        <taxon>Chitinophagia</taxon>
        <taxon>Chitinophagales</taxon>
        <taxon>Chitinophagaceae</taxon>
        <taxon>Flavisolibacter</taxon>
    </lineage>
</organism>
<gene>
    <name evidence="2" type="ORF">FSB75_16270</name>
</gene>
<keyword evidence="1" id="KW-0812">Transmembrane</keyword>
<dbReference type="RefSeq" id="WP_146789650.1">
    <property type="nucleotide sequence ID" value="NZ_BAABIO010000003.1"/>
</dbReference>
<evidence type="ECO:0000313" key="2">
    <source>
        <dbReference type="EMBL" id="QEC57389.1"/>
    </source>
</evidence>